<dbReference type="WBParaSite" id="SMTH1_6790.1">
    <property type="protein sequence ID" value="SMTH1_6790.1"/>
    <property type="gene ID" value="SMTH1_6790"/>
</dbReference>
<proteinExistence type="predicted"/>
<accession>A0AA85BML5</accession>
<evidence type="ECO:0000313" key="1">
    <source>
        <dbReference type="Proteomes" id="UP000050791"/>
    </source>
</evidence>
<organism evidence="1 2">
    <name type="scientific">Schistosoma mattheei</name>
    <dbReference type="NCBI Taxonomy" id="31246"/>
    <lineage>
        <taxon>Eukaryota</taxon>
        <taxon>Metazoa</taxon>
        <taxon>Spiralia</taxon>
        <taxon>Lophotrochozoa</taxon>
        <taxon>Platyhelminthes</taxon>
        <taxon>Trematoda</taxon>
        <taxon>Digenea</taxon>
        <taxon>Strigeidida</taxon>
        <taxon>Schistosomatoidea</taxon>
        <taxon>Schistosomatidae</taxon>
        <taxon>Schistosoma</taxon>
    </lineage>
</organism>
<dbReference type="InterPro" id="IPR027124">
    <property type="entry name" value="Swc5/CFDP1/2"/>
</dbReference>
<sequence length="160" mass="18212">MASSRGLAGVGIALSMRAEQALLEWIPVNSRLCAVRLNGYVRTRKDRDTRRCLFVVSAYAPTDCSSDEVKDEFYRKLSELLQKAKRSDIVLVAGDFNAQIGSLNQTERHLGGYFSIPTQRTDNGDRLLQLCSDNRLFLANTNFKHKERHRLTWRPPTPNQ</sequence>
<dbReference type="AlphaFoldDB" id="A0AA85BML5"/>
<dbReference type="Gene3D" id="3.60.10.10">
    <property type="entry name" value="Endonuclease/exonuclease/phosphatase"/>
    <property type="match status" value="1"/>
</dbReference>
<name>A0AA85BML5_9TREM</name>
<reference evidence="2" key="1">
    <citation type="submission" date="2023-11" db="UniProtKB">
        <authorList>
            <consortium name="WormBaseParasite"/>
        </authorList>
    </citation>
    <scope>IDENTIFICATION</scope>
</reference>
<evidence type="ECO:0008006" key="3">
    <source>
        <dbReference type="Google" id="ProtNLM"/>
    </source>
</evidence>
<dbReference type="SUPFAM" id="SSF56219">
    <property type="entry name" value="DNase I-like"/>
    <property type="match status" value="1"/>
</dbReference>
<dbReference type="PANTHER" id="PTHR23227:SF67">
    <property type="entry name" value="CRANIOFACIAL DEVELOPMENT PROTEIN 2-LIKE"/>
    <property type="match status" value="1"/>
</dbReference>
<dbReference type="InterPro" id="IPR036691">
    <property type="entry name" value="Endo/exonu/phosph_ase_sf"/>
</dbReference>
<dbReference type="PANTHER" id="PTHR23227">
    <property type="entry name" value="BUCENTAUR RELATED"/>
    <property type="match status" value="1"/>
</dbReference>
<evidence type="ECO:0000313" key="2">
    <source>
        <dbReference type="WBParaSite" id="SMTH1_6790.1"/>
    </source>
</evidence>
<dbReference type="Proteomes" id="UP000050791">
    <property type="component" value="Unassembled WGS sequence"/>
</dbReference>
<protein>
    <recommendedName>
        <fullName evidence="3">Endo/exonuclease/phosphatase domain-containing protein</fullName>
    </recommendedName>
</protein>